<sequence>MPSLSNFTIRGVLPSLGCTKNLSPFCPIIFACPLSDMSKFFYIYSFSFLFLFLLLLVFFHSYLVRRYRKWFSPTLWFRLKFLDSLK</sequence>
<reference evidence="2" key="1">
    <citation type="journal article" date="2020" name="mSystems">
        <title>Genome- and Community-Level Interaction Insights into Carbon Utilization and Element Cycling Functions of Hydrothermarchaeota in Hydrothermal Sediment.</title>
        <authorList>
            <person name="Zhou Z."/>
            <person name="Liu Y."/>
            <person name="Xu W."/>
            <person name="Pan J."/>
            <person name="Luo Z.H."/>
            <person name="Li M."/>
        </authorList>
    </citation>
    <scope>NUCLEOTIDE SEQUENCE [LARGE SCALE GENOMIC DNA]</scope>
    <source>
        <strain evidence="2">HyVt-369</strain>
    </source>
</reference>
<evidence type="ECO:0000256" key="1">
    <source>
        <dbReference type="SAM" id="Phobius"/>
    </source>
</evidence>
<organism evidence="2">
    <name type="scientific">candidate division CPR3 bacterium</name>
    <dbReference type="NCBI Taxonomy" id="2268181"/>
    <lineage>
        <taxon>Bacteria</taxon>
        <taxon>Bacteria division CPR3</taxon>
    </lineage>
</organism>
<dbReference type="EMBL" id="DRHL01000094">
    <property type="protein sequence ID" value="HEB13667.1"/>
    <property type="molecule type" value="Genomic_DNA"/>
</dbReference>
<keyword evidence="1" id="KW-0812">Transmembrane</keyword>
<dbReference type="AlphaFoldDB" id="A0A7C1NZM2"/>
<protein>
    <submittedName>
        <fullName evidence="2">DUF4014 domain-containing protein</fullName>
    </submittedName>
</protein>
<gene>
    <name evidence="2" type="ORF">ENI13_01660</name>
</gene>
<evidence type="ECO:0000313" key="2">
    <source>
        <dbReference type="EMBL" id="HEB13667.1"/>
    </source>
</evidence>
<keyword evidence="1" id="KW-0472">Membrane</keyword>
<accession>A0A7C1NZM2</accession>
<feature type="transmembrane region" description="Helical" evidence="1">
    <location>
        <begin position="41"/>
        <end position="63"/>
    </location>
</feature>
<comment type="caution">
    <text evidence="2">The sequence shown here is derived from an EMBL/GenBank/DDBJ whole genome shotgun (WGS) entry which is preliminary data.</text>
</comment>
<name>A0A7C1NZM2_UNCC3</name>
<dbReference type="Proteomes" id="UP000885695">
    <property type="component" value="Unassembled WGS sequence"/>
</dbReference>
<proteinExistence type="predicted"/>
<keyword evidence="1" id="KW-1133">Transmembrane helix</keyword>